<comment type="similarity">
    <text evidence="1">Belongs to the Mediator complex subunit 25 family.</text>
</comment>
<dbReference type="PANTHER" id="PTHR12433">
    <property type="entry name" value="MEDIATOR OF RNA POLYMERASE II TRANSCRIPTION SUBUNIT 25"/>
    <property type="match status" value="1"/>
</dbReference>
<dbReference type="PANTHER" id="PTHR12433:SF20">
    <property type="entry name" value="MEDIATOR OF RNA POLYMERASE II TRANSCRIPTION SUBUNIT 25"/>
    <property type="match status" value="1"/>
</dbReference>
<feature type="domain" description="Mediator of RNA polymerase II transcription subunit 25 von Willebrand factor type A" evidence="3">
    <location>
        <begin position="4"/>
        <end position="84"/>
    </location>
</feature>
<dbReference type="Proteomes" id="UP001206925">
    <property type="component" value="Unassembled WGS sequence"/>
</dbReference>
<dbReference type="InterPro" id="IPR021419">
    <property type="entry name" value="Mediator_Med25_VWA"/>
</dbReference>
<evidence type="ECO:0000256" key="1">
    <source>
        <dbReference type="ARBA" id="ARBA00009102"/>
    </source>
</evidence>
<organism evidence="4 5">
    <name type="scientific">Ambrosia artemisiifolia</name>
    <name type="common">Common ragweed</name>
    <dbReference type="NCBI Taxonomy" id="4212"/>
    <lineage>
        <taxon>Eukaryota</taxon>
        <taxon>Viridiplantae</taxon>
        <taxon>Streptophyta</taxon>
        <taxon>Embryophyta</taxon>
        <taxon>Tracheophyta</taxon>
        <taxon>Spermatophyta</taxon>
        <taxon>Magnoliopsida</taxon>
        <taxon>eudicotyledons</taxon>
        <taxon>Gunneridae</taxon>
        <taxon>Pentapetalae</taxon>
        <taxon>asterids</taxon>
        <taxon>campanulids</taxon>
        <taxon>Asterales</taxon>
        <taxon>Asteraceae</taxon>
        <taxon>Asteroideae</taxon>
        <taxon>Heliantheae alliance</taxon>
        <taxon>Heliantheae</taxon>
        <taxon>Ambrosia</taxon>
    </lineage>
</organism>
<dbReference type="EMBL" id="JAMZMK010011360">
    <property type="protein sequence ID" value="KAI7727497.1"/>
    <property type="molecule type" value="Genomic_DNA"/>
</dbReference>
<evidence type="ECO:0000313" key="5">
    <source>
        <dbReference type="Proteomes" id="UP001206925"/>
    </source>
</evidence>
<feature type="domain" description="Mediator of RNA polymerase II transcription subunit 25 von Willebrand factor type A" evidence="3">
    <location>
        <begin position="102"/>
        <end position="201"/>
    </location>
</feature>
<dbReference type="GO" id="GO:0005667">
    <property type="term" value="C:transcription regulator complex"/>
    <property type="evidence" value="ECO:0007669"/>
    <property type="project" value="TreeGrafter"/>
</dbReference>
<sequence length="528" mass="57747">MTEKKQLVLAVEGTASLCPHWRTILSDYLEKVIRKFCGNEAMEAASSIVELALVQFNAHGSNSMYLVQRSGWVRNVDYFLECLSFSYAKFYHDQMCPPNGTKSQSTEVVQRHCILVAASNPCPVPTIYWPPNKSEMQSVSHLSDAETVAKSFPQSCVSLSVICPEQVPKLKEIYNAGKRNPSATPPTIDVKNPNYLVLISEDFVEACVALRPSVGTSSSNQSPSNMKVTSFSPVSEPPPTFVPPVNEYLPTLQLASGGNIPLATVKVEPSVSPIVFSRAGNTYSPSTFQELISSNDNLPYLIVGSGSASLTGASQVAQHAGTMMTAPRMSQQVQGMQYVGVNMGTNVHLSQQTSSALQSGQREYVIWEGKLDGVRQGQAVMITRLKAYRHSSSAESLVEDWPSTLLIDRLISVDSMNRKEFIEKCEFIVFQVLNQHGFLGQIQEKKLCAVIKLPSQTLLLCVTGKPFRLIGMLFPEDMVVFKPSQQLSQQQQRVVPGVSQGAGCLTHSMGVGQGHVSSLEPKPKQEVP</sequence>
<dbReference type="AlphaFoldDB" id="A0AAD5G455"/>
<proteinExistence type="inferred from homology"/>
<name>A0AAD5G455_AMBAR</name>
<protein>
    <recommendedName>
        <fullName evidence="2">Mediator of RNA polymerase II transcription subunit 25</fullName>
    </recommendedName>
</protein>
<reference evidence="4" key="1">
    <citation type="submission" date="2022-06" db="EMBL/GenBank/DDBJ databases">
        <title>Uncovering the hologenomic basis of an extraordinary plant invasion.</title>
        <authorList>
            <person name="Bieker V.C."/>
            <person name="Martin M.D."/>
            <person name="Gilbert T."/>
            <person name="Hodgins K."/>
            <person name="Battlay P."/>
            <person name="Petersen B."/>
            <person name="Wilson J."/>
        </authorList>
    </citation>
    <scope>NUCLEOTIDE SEQUENCE</scope>
    <source>
        <strain evidence="4">AA19_3_7</strain>
        <tissue evidence="4">Leaf</tissue>
    </source>
</reference>
<accession>A0AAD5G455</accession>
<gene>
    <name evidence="4" type="ORF">M8C21_001513</name>
</gene>
<evidence type="ECO:0000259" key="3">
    <source>
        <dbReference type="Pfam" id="PF11265"/>
    </source>
</evidence>
<comment type="caution">
    <text evidence="4">The sequence shown here is derived from an EMBL/GenBank/DDBJ whole genome shotgun (WGS) entry which is preliminary data.</text>
</comment>
<dbReference type="Pfam" id="PF11265">
    <property type="entry name" value="Med25_VWA"/>
    <property type="match status" value="2"/>
</dbReference>
<dbReference type="GO" id="GO:0045944">
    <property type="term" value="P:positive regulation of transcription by RNA polymerase II"/>
    <property type="evidence" value="ECO:0007669"/>
    <property type="project" value="TreeGrafter"/>
</dbReference>
<evidence type="ECO:0000313" key="4">
    <source>
        <dbReference type="EMBL" id="KAI7727497.1"/>
    </source>
</evidence>
<dbReference type="GO" id="GO:0016592">
    <property type="term" value="C:mediator complex"/>
    <property type="evidence" value="ECO:0007669"/>
    <property type="project" value="TreeGrafter"/>
</dbReference>
<evidence type="ECO:0000256" key="2">
    <source>
        <dbReference type="ARBA" id="ARBA00019694"/>
    </source>
</evidence>
<keyword evidence="5" id="KW-1185">Reference proteome</keyword>